<organism evidence="1">
    <name type="scientific">marine sediment metagenome</name>
    <dbReference type="NCBI Taxonomy" id="412755"/>
    <lineage>
        <taxon>unclassified sequences</taxon>
        <taxon>metagenomes</taxon>
        <taxon>ecological metagenomes</taxon>
    </lineage>
</organism>
<reference evidence="1" key="1">
    <citation type="journal article" date="2015" name="Nature">
        <title>Complex archaea that bridge the gap between prokaryotes and eukaryotes.</title>
        <authorList>
            <person name="Spang A."/>
            <person name="Saw J.H."/>
            <person name="Jorgensen S.L."/>
            <person name="Zaremba-Niedzwiedzka K."/>
            <person name="Martijn J."/>
            <person name="Lind A.E."/>
            <person name="van Eijk R."/>
            <person name="Schleper C."/>
            <person name="Guy L."/>
            <person name="Ettema T.J."/>
        </authorList>
    </citation>
    <scope>NUCLEOTIDE SEQUENCE</scope>
</reference>
<protein>
    <submittedName>
        <fullName evidence="1">Uncharacterized protein</fullName>
    </submittedName>
</protein>
<accession>A0A0F9GSE5</accession>
<gene>
    <name evidence="1" type="ORF">LCGC14_1791610</name>
</gene>
<comment type="caution">
    <text evidence="1">The sequence shown here is derived from an EMBL/GenBank/DDBJ whole genome shotgun (WGS) entry which is preliminary data.</text>
</comment>
<dbReference type="AlphaFoldDB" id="A0A0F9GSE5"/>
<proteinExistence type="predicted"/>
<dbReference type="EMBL" id="LAZR01017119">
    <property type="protein sequence ID" value="KKM01724.1"/>
    <property type="molecule type" value="Genomic_DNA"/>
</dbReference>
<evidence type="ECO:0000313" key="1">
    <source>
        <dbReference type="EMBL" id="KKM01724.1"/>
    </source>
</evidence>
<sequence>MLITYKRNSEVLVTTTKREAKFLEDWFGPEMGRIAFDYERVEHPREDGVGIDSRLTIQ</sequence>
<name>A0A0F9GSE5_9ZZZZ</name>